<accession>A0A075FP41</accession>
<dbReference type="EMBL" id="KF900334">
    <property type="protein sequence ID" value="AIE91301.1"/>
    <property type="molecule type" value="Genomic_DNA"/>
</dbReference>
<organism evidence="2">
    <name type="scientific">uncultured marine group II/III euryarchaeote AD1000_116_C08</name>
    <dbReference type="NCBI Taxonomy" id="1457720"/>
    <lineage>
        <taxon>Archaea</taxon>
        <taxon>Methanobacteriati</taxon>
        <taxon>Methanobacteriota</taxon>
        <taxon>environmental samples</taxon>
    </lineage>
</organism>
<feature type="transmembrane region" description="Helical" evidence="1">
    <location>
        <begin position="609"/>
        <end position="632"/>
    </location>
</feature>
<evidence type="ECO:0008006" key="3">
    <source>
        <dbReference type="Google" id="ProtNLM"/>
    </source>
</evidence>
<protein>
    <recommendedName>
        <fullName evidence="3">Thioredoxin domain-containing protein</fullName>
    </recommendedName>
</protein>
<feature type="transmembrane region" description="Helical" evidence="1">
    <location>
        <begin position="704"/>
        <end position="732"/>
    </location>
</feature>
<keyword evidence="1" id="KW-0812">Transmembrane</keyword>
<keyword evidence="1" id="KW-1133">Transmembrane helix</keyword>
<feature type="transmembrane region" description="Helical" evidence="1">
    <location>
        <begin position="753"/>
        <end position="775"/>
    </location>
</feature>
<sequence>MRVKPRVPAGSATAALVTLLLALSLSSVTLAQEPIGADGPGIEWELPESHMLYLKGTENEPFLDRNWSTNTGEPLGKAEFTRTSSALNPNLIDIQSAPLSNSFRFEGNLTVRLFASLDSTNDGCRLTNVLPGSAGAETRFFVSLSLGDTLVLDEAMTNAIAMQESYLEAHEFTVMADNVNVSLSEGDLISLSVDVGHDCIQQGVLWWGTYDATSGIIFHGDVIEPMLEYSTDSNRMVRIEFTPISPWGSSDFDRQIIQIVGPLDWDEMVHGHGKEDQRLEHFEIPHGARIGEANRTILTWSSEKPIPPGQYMIDSCFTLTDQNPGEPCDAIAVLRFEILPDDGPLLSSMWAILIIPLAIVGWIAASIREATLPIAAYGVLVLLAIAAIGPALHLPDIDSEAPRQQGAAPSFTLLSHDGGLISFSDLIEDSDALVVGLFHPGSPNSIRQMNEFRGAEAISQVDIAFVQIATGEGVRAIDLDTYSVLLNESWPLLMDESDASIGKAFPSGATDAVIVIDSAGFITTWNPGTMSAMVIEEAVESATRGSGNNPLTMLKLAFGTALLPLVILAMPRDRRLELPEEPLFPGAASLMTAAAAATGFAIWALPVSLLSALGLGSVWIWVELLLATILVYHGSSMLLRGRIAEIEVISARAYLMLPDDFRKWRDESSFKEDAYLGIWLAWLLWLRAPTLVPQGVGALVRSDIIGFFLSILAFLGMLLVAGLVVNMARFVALAPGSLSRTFGWLSVGIRPRAWGLAASVLGAWVVIHLVAGPILGLM</sequence>
<evidence type="ECO:0000313" key="2">
    <source>
        <dbReference type="EMBL" id="AIE91301.1"/>
    </source>
</evidence>
<proteinExistence type="predicted"/>
<dbReference type="SUPFAM" id="SSF52833">
    <property type="entry name" value="Thioredoxin-like"/>
    <property type="match status" value="1"/>
</dbReference>
<feature type="transmembrane region" description="Helical" evidence="1">
    <location>
        <begin position="674"/>
        <end position="692"/>
    </location>
</feature>
<feature type="transmembrane region" description="Helical" evidence="1">
    <location>
        <begin position="374"/>
        <end position="394"/>
    </location>
</feature>
<name>A0A075FP41_9EURY</name>
<dbReference type="AlphaFoldDB" id="A0A075FP41"/>
<keyword evidence="1" id="KW-0472">Membrane</keyword>
<feature type="transmembrane region" description="Helical" evidence="1">
    <location>
        <begin position="583"/>
        <end position="603"/>
    </location>
</feature>
<dbReference type="Gene3D" id="3.40.30.10">
    <property type="entry name" value="Glutaredoxin"/>
    <property type="match status" value="1"/>
</dbReference>
<feature type="transmembrane region" description="Helical" evidence="1">
    <location>
        <begin position="553"/>
        <end position="571"/>
    </location>
</feature>
<evidence type="ECO:0000256" key="1">
    <source>
        <dbReference type="SAM" id="Phobius"/>
    </source>
</evidence>
<dbReference type="InterPro" id="IPR036249">
    <property type="entry name" value="Thioredoxin-like_sf"/>
</dbReference>
<reference evidence="2" key="1">
    <citation type="journal article" date="2014" name="Genome Biol. Evol.">
        <title>Pangenome evidence for extensive interdomain horizontal transfer affecting lineage core and shell genes in uncultured planktonic thaumarchaeota and euryarchaeota.</title>
        <authorList>
            <person name="Deschamps P."/>
            <person name="Zivanovic Y."/>
            <person name="Moreira D."/>
            <person name="Rodriguez-Valera F."/>
            <person name="Lopez-Garcia P."/>
        </authorList>
    </citation>
    <scope>NUCLEOTIDE SEQUENCE</scope>
</reference>
<feature type="transmembrane region" description="Helical" evidence="1">
    <location>
        <begin position="345"/>
        <end position="367"/>
    </location>
</feature>